<evidence type="ECO:0000256" key="6">
    <source>
        <dbReference type="ARBA" id="ARBA00022723"/>
    </source>
</evidence>
<feature type="domain" description="Aminopeptidase P N-terminal" evidence="12">
    <location>
        <begin position="51"/>
        <end position="187"/>
    </location>
</feature>
<dbReference type="PROSITE" id="PS00491">
    <property type="entry name" value="PROLINE_PEPTIDASE"/>
    <property type="match status" value="1"/>
</dbReference>
<dbReference type="Pfam" id="PF00557">
    <property type="entry name" value="Peptidase_M24"/>
    <property type="match status" value="1"/>
</dbReference>
<keyword evidence="6 10" id="KW-0479">Metal-binding</keyword>
<dbReference type="EMBL" id="JBHSMP010000013">
    <property type="protein sequence ID" value="MFC5429675.1"/>
    <property type="molecule type" value="Genomic_DNA"/>
</dbReference>
<dbReference type="InterPro" id="IPR052433">
    <property type="entry name" value="X-Pro_dipept-like"/>
</dbReference>
<dbReference type="SMART" id="SM01011">
    <property type="entry name" value="AMP_N"/>
    <property type="match status" value="1"/>
</dbReference>
<dbReference type="SUPFAM" id="SSF53092">
    <property type="entry name" value="Creatinase/prolidase N-terminal domain"/>
    <property type="match status" value="1"/>
</dbReference>
<dbReference type="CDD" id="cd01087">
    <property type="entry name" value="Prolidase"/>
    <property type="match status" value="1"/>
</dbReference>
<feature type="compositionally biased region" description="Pro residues" evidence="11">
    <location>
        <begin position="11"/>
        <end position="22"/>
    </location>
</feature>
<evidence type="ECO:0000256" key="3">
    <source>
        <dbReference type="ARBA" id="ARBA00008766"/>
    </source>
</evidence>
<comment type="cofactor">
    <cofactor evidence="2">
        <name>Mn(2+)</name>
        <dbReference type="ChEBI" id="CHEBI:29035"/>
    </cofactor>
</comment>
<evidence type="ECO:0000313" key="14">
    <source>
        <dbReference type="Proteomes" id="UP001596103"/>
    </source>
</evidence>
<evidence type="ECO:0000313" key="13">
    <source>
        <dbReference type="EMBL" id="MFC5429675.1"/>
    </source>
</evidence>
<dbReference type="SUPFAM" id="SSF55920">
    <property type="entry name" value="Creatinase/aminopeptidase"/>
    <property type="match status" value="1"/>
</dbReference>
<feature type="region of interest" description="Disordered" evidence="11">
    <location>
        <begin position="419"/>
        <end position="446"/>
    </location>
</feature>
<sequence>MERYNRTMDPTPTPAAPLPVPPADAHADAHTNAPADVHANVHAPRGPDGGAALYRARRERVLAAMRARGGGLAFVQTAPEAMRNRDADYPYRHDSYFYYLTGFTEPEALLVLDADAGENQPASILFCRAKNVERETWEGYRFGPDGAREAFGLDAAFAFDELDTRMPRLIANRSALHYALAASERIDAQVKRWIDAVRAQGRSGVTAPRAAHDLVPLLDDMRVFKDAHELDTMRRAAKISALAHRRAMAVCRPGMREYELEAELLYTFRKHGATGPAYGSIVAAGANACVLHYPAGNAVMRAGDLILIDAACELNGYASDITRTFPASGHYTAAQRELYDIVLAAQQAAIDATRAGVNFEAPHDAAVRVIAQGLLDTGILDRQRFASVDDVIAERAYARFYMHRTGHWIGMDVHDAGDYRERSGESSSKNSAEQNAQASAAQTDIAPPWRTLRPGMTLTIEPGLYVRAAEDVPERYWDIGIRIEDDAIVTETGCELITRDVPVEAGEIEALMQDARKHG</sequence>
<dbReference type="GO" id="GO:0004177">
    <property type="term" value="F:aminopeptidase activity"/>
    <property type="evidence" value="ECO:0007669"/>
    <property type="project" value="UniProtKB-KW"/>
</dbReference>
<keyword evidence="7" id="KW-0378">Hydrolase</keyword>
<evidence type="ECO:0000256" key="11">
    <source>
        <dbReference type="SAM" id="MobiDB-lite"/>
    </source>
</evidence>
<keyword evidence="5" id="KW-0645">Protease</keyword>
<comment type="similarity">
    <text evidence="3 10">Belongs to the peptidase M24B family.</text>
</comment>
<keyword evidence="13" id="KW-0031">Aminopeptidase</keyword>
<keyword evidence="14" id="KW-1185">Reference proteome</keyword>
<feature type="compositionally biased region" description="Low complexity" evidence="11">
    <location>
        <begin position="425"/>
        <end position="442"/>
    </location>
</feature>
<dbReference type="InterPro" id="IPR000994">
    <property type="entry name" value="Pept_M24"/>
</dbReference>
<evidence type="ECO:0000256" key="7">
    <source>
        <dbReference type="ARBA" id="ARBA00022801"/>
    </source>
</evidence>
<evidence type="ECO:0000256" key="9">
    <source>
        <dbReference type="ARBA" id="ARBA00023211"/>
    </source>
</evidence>
<evidence type="ECO:0000256" key="5">
    <source>
        <dbReference type="ARBA" id="ARBA00022670"/>
    </source>
</evidence>
<organism evidence="13 14">
    <name type="scientific">Paraburkholderia denitrificans</name>
    <dbReference type="NCBI Taxonomy" id="694025"/>
    <lineage>
        <taxon>Bacteria</taxon>
        <taxon>Pseudomonadati</taxon>
        <taxon>Pseudomonadota</taxon>
        <taxon>Betaproteobacteria</taxon>
        <taxon>Burkholderiales</taxon>
        <taxon>Burkholderiaceae</taxon>
        <taxon>Paraburkholderia</taxon>
    </lineage>
</organism>
<keyword evidence="8" id="KW-0482">Metalloprotease</keyword>
<dbReference type="PANTHER" id="PTHR43226:SF4">
    <property type="entry name" value="XAA-PRO AMINOPEPTIDASE 3"/>
    <property type="match status" value="1"/>
</dbReference>
<keyword evidence="9" id="KW-0464">Manganese</keyword>
<evidence type="ECO:0000256" key="10">
    <source>
        <dbReference type="RuleBase" id="RU000590"/>
    </source>
</evidence>
<dbReference type="Proteomes" id="UP001596103">
    <property type="component" value="Unassembled WGS sequence"/>
</dbReference>
<evidence type="ECO:0000256" key="2">
    <source>
        <dbReference type="ARBA" id="ARBA00001936"/>
    </source>
</evidence>
<evidence type="ECO:0000256" key="1">
    <source>
        <dbReference type="ARBA" id="ARBA00001424"/>
    </source>
</evidence>
<evidence type="ECO:0000259" key="12">
    <source>
        <dbReference type="SMART" id="SM01011"/>
    </source>
</evidence>
<dbReference type="InterPro" id="IPR007865">
    <property type="entry name" value="Aminopep_P_N"/>
</dbReference>
<dbReference type="InterPro" id="IPR036005">
    <property type="entry name" value="Creatinase/aminopeptidase-like"/>
</dbReference>
<comment type="catalytic activity">
    <reaction evidence="1">
        <text>Release of any N-terminal amino acid, including proline, that is linked to proline, even from a dipeptide or tripeptide.</text>
        <dbReference type="EC" id="3.4.11.9"/>
    </reaction>
</comment>
<dbReference type="InterPro" id="IPR029149">
    <property type="entry name" value="Creatin/AminoP/Spt16_N"/>
</dbReference>
<dbReference type="Gene3D" id="3.90.230.10">
    <property type="entry name" value="Creatinase/methionine aminopeptidase superfamily"/>
    <property type="match status" value="1"/>
</dbReference>
<dbReference type="InterPro" id="IPR001131">
    <property type="entry name" value="Peptidase_M24B_aminopep-P_CS"/>
</dbReference>
<dbReference type="PANTHER" id="PTHR43226">
    <property type="entry name" value="XAA-PRO AMINOPEPTIDASE 3"/>
    <property type="match status" value="1"/>
</dbReference>
<evidence type="ECO:0000256" key="8">
    <source>
        <dbReference type="ARBA" id="ARBA00023049"/>
    </source>
</evidence>
<dbReference type="RefSeq" id="WP_377711699.1">
    <property type="nucleotide sequence ID" value="NZ_JBHSMP010000013.1"/>
</dbReference>
<gene>
    <name evidence="13" type="ORF">ACFPTO_12825</name>
</gene>
<dbReference type="Pfam" id="PF05195">
    <property type="entry name" value="AMP_N"/>
    <property type="match status" value="1"/>
</dbReference>
<feature type="region of interest" description="Disordered" evidence="11">
    <location>
        <begin position="1"/>
        <end position="29"/>
    </location>
</feature>
<dbReference type="Gene3D" id="3.40.350.10">
    <property type="entry name" value="Creatinase/prolidase N-terminal domain"/>
    <property type="match status" value="1"/>
</dbReference>
<protein>
    <recommendedName>
        <fullName evidence="4">Xaa-Pro aminopeptidase</fullName>
        <ecNumber evidence="4">3.4.11.9</ecNumber>
    </recommendedName>
</protein>
<name>A0ABW0J9M5_9BURK</name>
<reference evidence="14" key="1">
    <citation type="journal article" date="2019" name="Int. J. Syst. Evol. Microbiol.">
        <title>The Global Catalogue of Microorganisms (GCM) 10K type strain sequencing project: providing services to taxonomists for standard genome sequencing and annotation.</title>
        <authorList>
            <consortium name="The Broad Institute Genomics Platform"/>
            <consortium name="The Broad Institute Genome Sequencing Center for Infectious Disease"/>
            <person name="Wu L."/>
            <person name="Ma J."/>
        </authorList>
    </citation>
    <scope>NUCLEOTIDE SEQUENCE [LARGE SCALE GENOMIC DNA]</scope>
    <source>
        <strain evidence="14">CCUG 56042</strain>
    </source>
</reference>
<dbReference type="EC" id="3.4.11.9" evidence="4"/>
<comment type="caution">
    <text evidence="13">The sequence shown here is derived from an EMBL/GenBank/DDBJ whole genome shotgun (WGS) entry which is preliminary data.</text>
</comment>
<proteinExistence type="inferred from homology"/>
<evidence type="ECO:0000256" key="4">
    <source>
        <dbReference type="ARBA" id="ARBA00012574"/>
    </source>
</evidence>
<accession>A0ABW0J9M5</accession>